<dbReference type="InterPro" id="IPR036188">
    <property type="entry name" value="FAD/NAD-bd_sf"/>
</dbReference>
<accession>A0A8H2JJA3</accession>
<evidence type="ECO:0000256" key="6">
    <source>
        <dbReference type="ARBA" id="ARBA00022694"/>
    </source>
</evidence>
<keyword evidence="8" id="KW-0560">Oxidoreductase</keyword>
<dbReference type="InterPro" id="IPR017610">
    <property type="entry name" value="tRNA_S-uridine_synth_MnmC_C"/>
</dbReference>
<dbReference type="GO" id="GO:0005737">
    <property type="term" value="C:cytoplasm"/>
    <property type="evidence" value="ECO:0007669"/>
    <property type="project" value="TreeGrafter"/>
</dbReference>
<reference evidence="11 12" key="1">
    <citation type="submission" date="2019-05" db="EMBL/GenBank/DDBJ databases">
        <title>Colwellia ponticola sp. nov., isolated from seawater.</title>
        <authorList>
            <person name="Yoon J.-H."/>
        </authorList>
    </citation>
    <scope>NUCLEOTIDE SEQUENCE [LARGE SCALE GENOMIC DNA]</scope>
    <source>
        <strain evidence="11 12">OISW-25</strain>
    </source>
</reference>
<dbReference type="RefSeq" id="WP_138624185.1">
    <property type="nucleotide sequence ID" value="NZ_SZVP01000017.1"/>
</dbReference>
<keyword evidence="7" id="KW-0274">FAD</keyword>
<keyword evidence="5" id="KW-0949">S-adenosyl-L-methionine</keyword>
<dbReference type="GO" id="GO:0032259">
    <property type="term" value="P:methylation"/>
    <property type="evidence" value="ECO:0007669"/>
    <property type="project" value="UniProtKB-KW"/>
</dbReference>
<evidence type="ECO:0000256" key="7">
    <source>
        <dbReference type="ARBA" id="ARBA00022827"/>
    </source>
</evidence>
<name>A0A8H2JJA3_9GAMM</name>
<dbReference type="PANTHER" id="PTHR13847">
    <property type="entry name" value="SARCOSINE DEHYDROGENASE-RELATED"/>
    <property type="match status" value="1"/>
</dbReference>
<keyword evidence="4" id="KW-0808">Transferase</keyword>
<dbReference type="SUPFAM" id="SSF51905">
    <property type="entry name" value="FAD/NAD(P)-binding domain"/>
    <property type="match status" value="1"/>
</dbReference>
<evidence type="ECO:0000256" key="2">
    <source>
        <dbReference type="ARBA" id="ARBA00022603"/>
    </source>
</evidence>
<dbReference type="Proteomes" id="UP000307702">
    <property type="component" value="Unassembled WGS sequence"/>
</dbReference>
<dbReference type="GO" id="GO:0002098">
    <property type="term" value="P:tRNA wobble uridine modification"/>
    <property type="evidence" value="ECO:0007669"/>
    <property type="project" value="TreeGrafter"/>
</dbReference>
<sequence>MNNADKKNNSPLTTKGYQLRANVTKVQHVSIIGGGIASACLAYGLTKLGIKVTLYCKDSTLAQGASSNAIGAVYPLLYKQADSISLFYQQAFWRAKALYSEIAEQGYSFAHQWCGLLEVSYKETLINKQKAFAHFNSWSKDLIHSVDAKQASELANIAIPYGGLFMPNAGWIAPKELVHSIFKAAEATKYLTIVTDTQVSKIQQIADAETSVTTKESNSNRAWRLYTNQGEYSASTLVICAGADAIEIEQLKTLPITATRGQITSMNSNKKISKLATVICHKGYLTPAHNGIHCIGATFQINDTNLNTNKADDHYNLAMLAKCLPELSANINWQEQDISSSKARLRCMSQDHLPLVGAMPNISEHKKAYAHLAKDKNWKYSQVAPSINNLYMLIGLGARGLCSAPLAADILVAELTNTPYPVDNDMLFSLSPNRFIIRDIIKQKIS</sequence>
<feature type="domain" description="FAD dependent oxidoreductase" evidence="10">
    <location>
        <begin position="29"/>
        <end position="412"/>
    </location>
</feature>
<dbReference type="AlphaFoldDB" id="A0A8H2JJA3"/>
<evidence type="ECO:0000256" key="3">
    <source>
        <dbReference type="ARBA" id="ARBA00022630"/>
    </source>
</evidence>
<dbReference type="GO" id="GO:0016645">
    <property type="term" value="F:oxidoreductase activity, acting on the CH-NH group of donors"/>
    <property type="evidence" value="ECO:0007669"/>
    <property type="project" value="InterPro"/>
</dbReference>
<dbReference type="OrthoDB" id="9786494at2"/>
<comment type="caution">
    <text evidence="11">The sequence shown here is derived from an EMBL/GenBank/DDBJ whole genome shotgun (WGS) entry which is preliminary data.</text>
</comment>
<keyword evidence="6" id="KW-0819">tRNA processing</keyword>
<dbReference type="Pfam" id="PF01266">
    <property type="entry name" value="DAO"/>
    <property type="match status" value="1"/>
</dbReference>
<evidence type="ECO:0000313" key="12">
    <source>
        <dbReference type="Proteomes" id="UP000307702"/>
    </source>
</evidence>
<evidence type="ECO:0000256" key="9">
    <source>
        <dbReference type="ARBA" id="ARBA00023268"/>
    </source>
</evidence>
<keyword evidence="9" id="KW-0511">Multifunctional enzyme</keyword>
<gene>
    <name evidence="11" type="ORF">FCS21_14110</name>
</gene>
<dbReference type="GO" id="GO:0004808">
    <property type="term" value="F:tRNA (5-methylaminomethyl-2-thiouridylate)(34)-methyltransferase activity"/>
    <property type="evidence" value="ECO:0007669"/>
    <property type="project" value="TreeGrafter"/>
</dbReference>
<protein>
    <submittedName>
        <fullName evidence="11">FAD-dependent oxidoreductase</fullName>
    </submittedName>
</protein>
<evidence type="ECO:0000256" key="4">
    <source>
        <dbReference type="ARBA" id="ARBA00022679"/>
    </source>
</evidence>
<keyword evidence="3" id="KW-0285">Flavoprotein</keyword>
<dbReference type="NCBIfam" id="TIGR03197">
    <property type="entry name" value="MnmC_Cterm"/>
    <property type="match status" value="1"/>
</dbReference>
<evidence type="ECO:0000256" key="8">
    <source>
        <dbReference type="ARBA" id="ARBA00023002"/>
    </source>
</evidence>
<organism evidence="11 12">
    <name type="scientific">Colwellia ponticola</name>
    <dbReference type="NCBI Taxonomy" id="2304625"/>
    <lineage>
        <taxon>Bacteria</taxon>
        <taxon>Pseudomonadati</taxon>
        <taxon>Pseudomonadota</taxon>
        <taxon>Gammaproteobacteria</taxon>
        <taxon>Alteromonadales</taxon>
        <taxon>Colwelliaceae</taxon>
        <taxon>Colwellia</taxon>
    </lineage>
</organism>
<keyword evidence="1" id="KW-0963">Cytoplasm</keyword>
<evidence type="ECO:0000259" key="10">
    <source>
        <dbReference type="Pfam" id="PF01266"/>
    </source>
</evidence>
<dbReference type="InterPro" id="IPR006076">
    <property type="entry name" value="FAD-dep_OxRdtase"/>
</dbReference>
<dbReference type="PANTHER" id="PTHR13847:SF283">
    <property type="entry name" value="TRNA 5-METHYLAMINOMETHYL-2-THIOURIDINE BIOSYNTHESIS BIFUNCTIONAL PROTEIN MNMC"/>
    <property type="match status" value="1"/>
</dbReference>
<evidence type="ECO:0000313" key="11">
    <source>
        <dbReference type="EMBL" id="TMM42478.1"/>
    </source>
</evidence>
<dbReference type="EMBL" id="SZVP01000017">
    <property type="protein sequence ID" value="TMM42478.1"/>
    <property type="molecule type" value="Genomic_DNA"/>
</dbReference>
<proteinExistence type="predicted"/>
<dbReference type="Gene3D" id="3.30.9.10">
    <property type="entry name" value="D-Amino Acid Oxidase, subunit A, domain 2"/>
    <property type="match status" value="1"/>
</dbReference>
<evidence type="ECO:0000256" key="5">
    <source>
        <dbReference type="ARBA" id="ARBA00022691"/>
    </source>
</evidence>
<dbReference type="Gene3D" id="3.50.50.60">
    <property type="entry name" value="FAD/NAD(P)-binding domain"/>
    <property type="match status" value="1"/>
</dbReference>
<keyword evidence="12" id="KW-1185">Reference proteome</keyword>
<keyword evidence="2" id="KW-0489">Methyltransferase</keyword>
<evidence type="ECO:0000256" key="1">
    <source>
        <dbReference type="ARBA" id="ARBA00022490"/>
    </source>
</evidence>